<accession>A0A1M6VA13</accession>
<reference evidence="3 4" key="1">
    <citation type="submission" date="2016-11" db="EMBL/GenBank/DDBJ databases">
        <authorList>
            <person name="Jaros S."/>
            <person name="Januszkiewicz K."/>
            <person name="Wedrychowicz H."/>
        </authorList>
    </citation>
    <scope>NUCLEOTIDE SEQUENCE [LARGE SCALE GENOMIC DNA]</scope>
    <source>
        <strain evidence="3 4">DSM 43832</strain>
    </source>
</reference>
<dbReference type="RefSeq" id="WP_073457920.1">
    <property type="nucleotide sequence ID" value="NZ_FRAP01000012.1"/>
</dbReference>
<sequence length="217" mass="22350">MTEGPVPEEPRPGSMRFQDGTTPPREPTLAEQKAREQAERRRAEEARREAEEAARKQRIRRRIMNGAGVTVGLAAVIGIGYLITSGDEETAYCTDEDGVIVDDSNCVTPVASSSGPSGAYPYPIFIGAGGRQYHYTYGGSGTLGERVKGGTTTLPSDKTKIKTYTSGRTISGGRSSSGDGPSLGSSSGSTSVRGGLGAKSSSGSSKSGGSSSKSSGS</sequence>
<feature type="compositionally biased region" description="Basic and acidic residues" evidence="1">
    <location>
        <begin position="32"/>
        <end position="55"/>
    </location>
</feature>
<gene>
    <name evidence="3" type="ORF">SAMN05443637_1125</name>
</gene>
<dbReference type="AlphaFoldDB" id="A0A1M6VA13"/>
<dbReference type="Proteomes" id="UP000184363">
    <property type="component" value="Unassembled WGS sequence"/>
</dbReference>
<proteinExistence type="predicted"/>
<protein>
    <submittedName>
        <fullName evidence="3">Uncharacterized protein</fullName>
    </submittedName>
</protein>
<evidence type="ECO:0000313" key="3">
    <source>
        <dbReference type="EMBL" id="SHK78320.1"/>
    </source>
</evidence>
<feature type="region of interest" description="Disordered" evidence="1">
    <location>
        <begin position="148"/>
        <end position="217"/>
    </location>
</feature>
<evidence type="ECO:0000313" key="4">
    <source>
        <dbReference type="Proteomes" id="UP000184363"/>
    </source>
</evidence>
<feature type="compositionally biased region" description="Low complexity" evidence="1">
    <location>
        <begin position="165"/>
        <end position="217"/>
    </location>
</feature>
<keyword evidence="2" id="KW-1133">Transmembrane helix</keyword>
<organism evidence="3 4">
    <name type="scientific">Pseudonocardia thermophila</name>
    <dbReference type="NCBI Taxonomy" id="1848"/>
    <lineage>
        <taxon>Bacteria</taxon>
        <taxon>Bacillati</taxon>
        <taxon>Actinomycetota</taxon>
        <taxon>Actinomycetes</taxon>
        <taxon>Pseudonocardiales</taxon>
        <taxon>Pseudonocardiaceae</taxon>
        <taxon>Pseudonocardia</taxon>
    </lineage>
</organism>
<dbReference type="STRING" id="1848.SAMN05443637_1125"/>
<keyword evidence="4" id="KW-1185">Reference proteome</keyword>
<keyword evidence="2" id="KW-0472">Membrane</keyword>
<evidence type="ECO:0000256" key="1">
    <source>
        <dbReference type="SAM" id="MobiDB-lite"/>
    </source>
</evidence>
<keyword evidence="2" id="KW-0812">Transmembrane</keyword>
<evidence type="ECO:0000256" key="2">
    <source>
        <dbReference type="SAM" id="Phobius"/>
    </source>
</evidence>
<dbReference type="EMBL" id="FRAP01000012">
    <property type="protein sequence ID" value="SHK78320.1"/>
    <property type="molecule type" value="Genomic_DNA"/>
</dbReference>
<feature type="region of interest" description="Disordered" evidence="1">
    <location>
        <begin position="1"/>
        <end position="55"/>
    </location>
</feature>
<feature type="transmembrane region" description="Helical" evidence="2">
    <location>
        <begin position="63"/>
        <end position="83"/>
    </location>
</feature>
<name>A0A1M6VA13_PSETH</name>